<dbReference type="OrthoDB" id="6359976at2759"/>
<dbReference type="Proteomes" id="UP000324222">
    <property type="component" value="Unassembled WGS sequence"/>
</dbReference>
<keyword evidence="2" id="KW-1185">Reference proteome</keyword>
<accession>A0A5B7CP62</accession>
<dbReference type="EMBL" id="VSRR010000137">
    <property type="protein sequence ID" value="MPC10938.1"/>
    <property type="molecule type" value="Genomic_DNA"/>
</dbReference>
<name>A0A5B7CP62_PORTR</name>
<protein>
    <submittedName>
        <fullName evidence="1">Uncharacterized protein</fullName>
    </submittedName>
</protein>
<evidence type="ECO:0000313" key="2">
    <source>
        <dbReference type="Proteomes" id="UP000324222"/>
    </source>
</evidence>
<reference evidence="1 2" key="1">
    <citation type="submission" date="2019-05" db="EMBL/GenBank/DDBJ databases">
        <title>Another draft genome of Portunus trituberculatus and its Hox gene families provides insights of decapod evolution.</title>
        <authorList>
            <person name="Jeong J.-H."/>
            <person name="Song I."/>
            <person name="Kim S."/>
            <person name="Choi T."/>
            <person name="Kim D."/>
            <person name="Ryu S."/>
            <person name="Kim W."/>
        </authorList>
    </citation>
    <scope>NUCLEOTIDE SEQUENCE [LARGE SCALE GENOMIC DNA]</scope>
    <source>
        <tissue evidence="1">Muscle</tissue>
    </source>
</reference>
<comment type="caution">
    <text evidence="1">The sequence shown here is derived from an EMBL/GenBank/DDBJ whole genome shotgun (WGS) entry which is preliminary data.</text>
</comment>
<dbReference type="AlphaFoldDB" id="A0A5B7CP62"/>
<gene>
    <name evidence="1" type="ORF">E2C01_003582</name>
</gene>
<sequence>MLELRRLNRPSSSQSIYHNVKIVLDQQEPLPTLHQWVLTIDMGNGTQTEYKVQAEDAYQKEVEFEADITYVLSSRVARVGTEYNEKVSSLRVWPGAMTEDVTVGQYQCQRNGVPCYYLSTTLPLDIPRCVINYNNVKQCDDFITDFQTIVYERLHQCVRSDGDRSHNQEFSRLMFELHERFLESDGERKYLASFSTCSIATSSIYLGYGWTDNLKVSQFALRDNVKGYWYQWAATWTAVILFTPHRETHRQESSRDLQIQGSRFQHSFCNGTG</sequence>
<proteinExistence type="predicted"/>
<organism evidence="1 2">
    <name type="scientific">Portunus trituberculatus</name>
    <name type="common">Swimming crab</name>
    <name type="synonym">Neptunus trituberculatus</name>
    <dbReference type="NCBI Taxonomy" id="210409"/>
    <lineage>
        <taxon>Eukaryota</taxon>
        <taxon>Metazoa</taxon>
        <taxon>Ecdysozoa</taxon>
        <taxon>Arthropoda</taxon>
        <taxon>Crustacea</taxon>
        <taxon>Multicrustacea</taxon>
        <taxon>Malacostraca</taxon>
        <taxon>Eumalacostraca</taxon>
        <taxon>Eucarida</taxon>
        <taxon>Decapoda</taxon>
        <taxon>Pleocyemata</taxon>
        <taxon>Brachyura</taxon>
        <taxon>Eubrachyura</taxon>
        <taxon>Portunoidea</taxon>
        <taxon>Portunidae</taxon>
        <taxon>Portuninae</taxon>
        <taxon>Portunus</taxon>
    </lineage>
</organism>
<evidence type="ECO:0000313" key="1">
    <source>
        <dbReference type="EMBL" id="MPC10938.1"/>
    </source>
</evidence>